<accession>A0AAE1AJF0</accession>
<dbReference type="Proteomes" id="UP001283361">
    <property type="component" value="Unassembled WGS sequence"/>
</dbReference>
<organism evidence="2 3">
    <name type="scientific">Elysia crispata</name>
    <name type="common">lettuce slug</name>
    <dbReference type="NCBI Taxonomy" id="231223"/>
    <lineage>
        <taxon>Eukaryota</taxon>
        <taxon>Metazoa</taxon>
        <taxon>Spiralia</taxon>
        <taxon>Lophotrochozoa</taxon>
        <taxon>Mollusca</taxon>
        <taxon>Gastropoda</taxon>
        <taxon>Heterobranchia</taxon>
        <taxon>Euthyneura</taxon>
        <taxon>Panpulmonata</taxon>
        <taxon>Sacoglossa</taxon>
        <taxon>Placobranchoidea</taxon>
        <taxon>Plakobranchidae</taxon>
        <taxon>Elysia</taxon>
    </lineage>
</organism>
<evidence type="ECO:0000313" key="2">
    <source>
        <dbReference type="EMBL" id="KAK3788990.1"/>
    </source>
</evidence>
<evidence type="ECO:0000313" key="3">
    <source>
        <dbReference type="Proteomes" id="UP001283361"/>
    </source>
</evidence>
<feature type="region of interest" description="Disordered" evidence="1">
    <location>
        <begin position="53"/>
        <end position="82"/>
    </location>
</feature>
<sequence>MIDRCRACESTCCKFATLAGTKCCKFATLWDLMAEHDLLELSGLTDSEFECDSDGSDYCPSSESNDSGDEILPSPKKKKTPK</sequence>
<name>A0AAE1AJF0_9GAST</name>
<proteinExistence type="predicted"/>
<protein>
    <submittedName>
        <fullName evidence="2">Uncharacterized protein</fullName>
    </submittedName>
</protein>
<comment type="caution">
    <text evidence="2">The sequence shown here is derived from an EMBL/GenBank/DDBJ whole genome shotgun (WGS) entry which is preliminary data.</text>
</comment>
<evidence type="ECO:0000256" key="1">
    <source>
        <dbReference type="SAM" id="MobiDB-lite"/>
    </source>
</evidence>
<dbReference type="AlphaFoldDB" id="A0AAE1AJF0"/>
<keyword evidence="3" id="KW-1185">Reference proteome</keyword>
<dbReference type="EMBL" id="JAWDGP010001707">
    <property type="protein sequence ID" value="KAK3788990.1"/>
    <property type="molecule type" value="Genomic_DNA"/>
</dbReference>
<gene>
    <name evidence="2" type="ORF">RRG08_039598</name>
</gene>
<reference evidence="2" key="1">
    <citation type="journal article" date="2023" name="G3 (Bethesda)">
        <title>A reference genome for the long-term kleptoplast-retaining sea slug Elysia crispata morphotype clarki.</title>
        <authorList>
            <person name="Eastman K.E."/>
            <person name="Pendleton A.L."/>
            <person name="Shaikh M.A."/>
            <person name="Suttiyut T."/>
            <person name="Ogas R."/>
            <person name="Tomko P."/>
            <person name="Gavelis G."/>
            <person name="Widhalm J.R."/>
            <person name="Wisecaver J.H."/>
        </authorList>
    </citation>
    <scope>NUCLEOTIDE SEQUENCE</scope>
    <source>
        <strain evidence="2">ECLA1</strain>
    </source>
</reference>